<evidence type="ECO:0000259" key="1">
    <source>
        <dbReference type="Pfam" id="PF13354"/>
    </source>
</evidence>
<dbReference type="GO" id="GO:0008800">
    <property type="term" value="F:beta-lactamase activity"/>
    <property type="evidence" value="ECO:0007669"/>
    <property type="project" value="InterPro"/>
</dbReference>
<dbReference type="AlphaFoldDB" id="A0A1G2QJ66"/>
<dbReference type="STRING" id="1802440.A2569_01675"/>
<evidence type="ECO:0000313" key="3">
    <source>
        <dbReference type="Proteomes" id="UP000177090"/>
    </source>
</evidence>
<accession>A0A1G2QJ66</accession>
<dbReference type="InterPro" id="IPR000871">
    <property type="entry name" value="Beta-lactam_class-A"/>
</dbReference>
<reference evidence="2 3" key="1">
    <citation type="journal article" date="2016" name="Nat. Commun.">
        <title>Thousands of microbial genomes shed light on interconnected biogeochemical processes in an aquifer system.</title>
        <authorList>
            <person name="Anantharaman K."/>
            <person name="Brown C.T."/>
            <person name="Hug L.A."/>
            <person name="Sharon I."/>
            <person name="Castelle C.J."/>
            <person name="Probst A.J."/>
            <person name="Thomas B.C."/>
            <person name="Singh A."/>
            <person name="Wilkins M.J."/>
            <person name="Karaoz U."/>
            <person name="Brodie E.L."/>
            <person name="Williams K.H."/>
            <person name="Hubbard S.S."/>
            <person name="Banfield J.F."/>
        </authorList>
    </citation>
    <scope>NUCLEOTIDE SEQUENCE [LARGE SCALE GENOMIC DNA]</scope>
</reference>
<gene>
    <name evidence="2" type="ORF">A2569_01675</name>
</gene>
<comment type="caution">
    <text evidence="2">The sequence shown here is derived from an EMBL/GenBank/DDBJ whole genome shotgun (WGS) entry which is preliminary data.</text>
</comment>
<dbReference type="GO" id="GO:0030655">
    <property type="term" value="P:beta-lactam antibiotic catabolic process"/>
    <property type="evidence" value="ECO:0007669"/>
    <property type="project" value="InterPro"/>
</dbReference>
<sequence>MRRPAASLMKLFVLGALAEEIASGNYDARQKLTVHTFVGGSGLLKYVGTPIVLALEELAHFMLAYSDNSATNQLIEILTVDRVNEFINKIGAHNTKMIVQMMPTKAHGLKDYNHTTADDILLFYKGLSNGFPKSVHLGCVPLCRKFFVASQPSFLNTMTFFTSDVQMRCLKGVAKHNFLSLGKYVYALLSTFRGKRLTKNVAHNRIMAQKSATDKTIFHDSCAVRLGNDFLCVVCLIQCDEGNFYKPLTKRYRAARRLLRRIGKIALNEFTNESGGVTENEK</sequence>
<dbReference type="EMBL" id="MHTL01000018">
    <property type="protein sequence ID" value="OHA60011.1"/>
    <property type="molecule type" value="Genomic_DNA"/>
</dbReference>
<dbReference type="Gene3D" id="3.40.710.10">
    <property type="entry name" value="DD-peptidase/beta-lactamase superfamily"/>
    <property type="match status" value="1"/>
</dbReference>
<evidence type="ECO:0000313" key="2">
    <source>
        <dbReference type="EMBL" id="OHA60011.1"/>
    </source>
</evidence>
<dbReference type="InterPro" id="IPR012338">
    <property type="entry name" value="Beta-lactam/transpept-like"/>
</dbReference>
<proteinExistence type="predicted"/>
<dbReference type="InterPro" id="IPR045155">
    <property type="entry name" value="Beta-lactam_cat"/>
</dbReference>
<feature type="domain" description="Beta-lactamase class A catalytic" evidence="1">
    <location>
        <begin position="4"/>
        <end position="130"/>
    </location>
</feature>
<protein>
    <recommendedName>
        <fullName evidence="1">Beta-lactamase class A catalytic domain-containing protein</fullName>
    </recommendedName>
</protein>
<dbReference type="SUPFAM" id="SSF56601">
    <property type="entry name" value="beta-lactamase/transpeptidase-like"/>
    <property type="match status" value="1"/>
</dbReference>
<dbReference type="Proteomes" id="UP000177090">
    <property type="component" value="Unassembled WGS sequence"/>
</dbReference>
<name>A0A1G2QJ66_9BACT</name>
<dbReference type="PANTHER" id="PTHR35333">
    <property type="entry name" value="BETA-LACTAMASE"/>
    <property type="match status" value="1"/>
</dbReference>
<dbReference type="Pfam" id="PF13354">
    <property type="entry name" value="Beta-lactamase2"/>
    <property type="match status" value="1"/>
</dbReference>
<organism evidence="2 3">
    <name type="scientific">Candidatus Vogelbacteria bacterium RIFOXYD1_FULL_51_18</name>
    <dbReference type="NCBI Taxonomy" id="1802440"/>
    <lineage>
        <taxon>Bacteria</taxon>
        <taxon>Candidatus Vogeliibacteriota</taxon>
    </lineage>
</organism>
<dbReference type="PANTHER" id="PTHR35333:SF3">
    <property type="entry name" value="BETA-LACTAMASE-TYPE TRANSPEPTIDASE FOLD CONTAINING PROTEIN"/>
    <property type="match status" value="1"/>
</dbReference>
<dbReference type="GO" id="GO:0046677">
    <property type="term" value="P:response to antibiotic"/>
    <property type="evidence" value="ECO:0007669"/>
    <property type="project" value="InterPro"/>
</dbReference>